<dbReference type="EMBL" id="HG994370">
    <property type="protein sequence ID" value="CAF2064370.1"/>
    <property type="molecule type" value="Genomic_DNA"/>
</dbReference>
<protein>
    <submittedName>
        <fullName evidence="1">(rape) hypothetical protein</fullName>
    </submittedName>
</protein>
<proteinExistence type="predicted"/>
<reference evidence="1" key="1">
    <citation type="submission" date="2021-01" db="EMBL/GenBank/DDBJ databases">
        <authorList>
            <consortium name="Genoscope - CEA"/>
            <person name="William W."/>
        </authorList>
    </citation>
    <scope>NUCLEOTIDE SEQUENCE</scope>
</reference>
<gene>
    <name evidence="1" type="ORF">DARMORV10_C06P46710.1</name>
</gene>
<dbReference type="AlphaFoldDB" id="A0A816QU34"/>
<organism evidence="1">
    <name type="scientific">Brassica napus</name>
    <name type="common">Rape</name>
    <dbReference type="NCBI Taxonomy" id="3708"/>
    <lineage>
        <taxon>Eukaryota</taxon>
        <taxon>Viridiplantae</taxon>
        <taxon>Streptophyta</taxon>
        <taxon>Embryophyta</taxon>
        <taxon>Tracheophyta</taxon>
        <taxon>Spermatophyta</taxon>
        <taxon>Magnoliopsida</taxon>
        <taxon>eudicotyledons</taxon>
        <taxon>Gunneridae</taxon>
        <taxon>Pentapetalae</taxon>
        <taxon>rosids</taxon>
        <taxon>malvids</taxon>
        <taxon>Brassicales</taxon>
        <taxon>Brassicaceae</taxon>
        <taxon>Brassiceae</taxon>
        <taxon>Brassica</taxon>
    </lineage>
</organism>
<dbReference type="Proteomes" id="UP001295469">
    <property type="component" value="Chromosome C06"/>
</dbReference>
<feature type="non-terminal residue" evidence="1">
    <location>
        <position position="1"/>
    </location>
</feature>
<sequence>LICITLWCYIYVLYVYLNYLHSFNSCVSRLIWTRLAQLTRTFNIVKMLHKRPCYIVHSKVNT</sequence>
<evidence type="ECO:0000313" key="1">
    <source>
        <dbReference type="EMBL" id="CAF2064370.1"/>
    </source>
</evidence>
<name>A0A816QU34_BRANA</name>
<accession>A0A816QU34</accession>